<sequence>HRPSLLQLYFNALGRLLRQNQAQVRGLE</sequence>
<evidence type="ECO:0000313" key="1">
    <source>
        <dbReference type="EMBL" id="CAA9536918.1"/>
    </source>
</evidence>
<organism evidence="1">
    <name type="scientific">uncultured Rubrobacteraceae bacterium</name>
    <dbReference type="NCBI Taxonomy" id="349277"/>
    <lineage>
        <taxon>Bacteria</taxon>
        <taxon>Bacillati</taxon>
        <taxon>Actinomycetota</taxon>
        <taxon>Rubrobacteria</taxon>
        <taxon>Rubrobacterales</taxon>
        <taxon>Rubrobacteraceae</taxon>
        <taxon>environmental samples</taxon>
    </lineage>
</organism>
<feature type="non-terminal residue" evidence="1">
    <location>
        <position position="1"/>
    </location>
</feature>
<proteinExistence type="predicted"/>
<gene>
    <name evidence="1" type="ORF">AVDCRST_MAG05-4973</name>
</gene>
<dbReference type="AlphaFoldDB" id="A0A6J4U1E9"/>
<dbReference type="EMBL" id="CADCVM010000528">
    <property type="protein sequence ID" value="CAA9536918.1"/>
    <property type="molecule type" value="Genomic_DNA"/>
</dbReference>
<protein>
    <submittedName>
        <fullName evidence="1">Uncharacterized protein</fullName>
    </submittedName>
</protein>
<name>A0A6J4U1E9_9ACTN</name>
<accession>A0A6J4U1E9</accession>
<reference evidence="1" key="1">
    <citation type="submission" date="2020-02" db="EMBL/GenBank/DDBJ databases">
        <authorList>
            <person name="Meier V. D."/>
        </authorList>
    </citation>
    <scope>NUCLEOTIDE SEQUENCE</scope>
    <source>
        <strain evidence="1">AVDCRST_MAG05</strain>
    </source>
</reference>